<feature type="domain" description="PBP" evidence="3">
    <location>
        <begin position="33"/>
        <end position="212"/>
    </location>
</feature>
<proteinExistence type="predicted"/>
<gene>
    <name evidence="4" type="ORF">H7965_29790</name>
</gene>
<keyword evidence="5" id="KW-1185">Reference proteome</keyword>
<evidence type="ECO:0000259" key="3">
    <source>
        <dbReference type="Pfam" id="PF12849"/>
    </source>
</evidence>
<dbReference type="Pfam" id="PF12849">
    <property type="entry name" value="PBP_like_2"/>
    <property type="match status" value="1"/>
</dbReference>
<name>A0A9X0UFY0_9PROT</name>
<dbReference type="PANTHER" id="PTHR30570">
    <property type="entry name" value="PERIPLASMIC PHOSPHATE BINDING COMPONENT OF PHOSPHATE ABC TRANSPORTER"/>
    <property type="match status" value="1"/>
</dbReference>
<dbReference type="Proteomes" id="UP000600101">
    <property type="component" value="Unassembled WGS sequence"/>
</dbReference>
<evidence type="ECO:0000313" key="5">
    <source>
        <dbReference type="Proteomes" id="UP000600101"/>
    </source>
</evidence>
<dbReference type="AlphaFoldDB" id="A0A9X0UFY0"/>
<sequence>MIGLVKALLLIGGAALGAGALSAPPASAQGQQQPAAATVVRIDGSTGVAPLVSALAREYERRTPGALIQVGGGMGTRARIDALASGAIDIAIASHGLRVDELTRRGMAVAEVARTAVVFGAHAGVSDLPGLTSEQVCAIYLGEHANWRALGGPDLPIVPMTRPDTEVDAEVVREGIACLRCLIPGFDGAVFSQAWKDALWARFSTAATTTEAVRRAIQHSQA</sequence>
<dbReference type="InterPro" id="IPR050811">
    <property type="entry name" value="Phosphate_ABC_transporter"/>
</dbReference>
<feature type="signal peptide" evidence="2">
    <location>
        <begin position="1"/>
        <end position="28"/>
    </location>
</feature>
<keyword evidence="1 2" id="KW-0732">Signal</keyword>
<dbReference type="PANTHER" id="PTHR30570:SF1">
    <property type="entry name" value="PHOSPHATE-BINDING PROTEIN PSTS"/>
    <property type="match status" value="1"/>
</dbReference>
<dbReference type="InterPro" id="IPR024370">
    <property type="entry name" value="PBP_domain"/>
</dbReference>
<evidence type="ECO:0000256" key="1">
    <source>
        <dbReference type="ARBA" id="ARBA00022729"/>
    </source>
</evidence>
<reference evidence="4" key="1">
    <citation type="submission" date="2020-08" db="EMBL/GenBank/DDBJ databases">
        <authorList>
            <person name="Hu Y."/>
            <person name="Nguyen S.V."/>
            <person name="Li F."/>
            <person name="Fanning S."/>
        </authorList>
    </citation>
    <scope>NUCLEOTIDE SEQUENCE</scope>
    <source>
        <strain evidence="4">SYSU D8009</strain>
    </source>
</reference>
<comment type="caution">
    <text evidence="4">The sequence shown here is derived from an EMBL/GenBank/DDBJ whole genome shotgun (WGS) entry which is preliminary data.</text>
</comment>
<dbReference type="SUPFAM" id="SSF53850">
    <property type="entry name" value="Periplasmic binding protein-like II"/>
    <property type="match status" value="1"/>
</dbReference>
<dbReference type="RefSeq" id="WP_186774084.1">
    <property type="nucleotide sequence ID" value="NZ_JACOMF010000203.1"/>
</dbReference>
<dbReference type="Gene3D" id="3.40.190.10">
    <property type="entry name" value="Periplasmic binding protein-like II"/>
    <property type="match status" value="2"/>
</dbReference>
<evidence type="ECO:0000313" key="4">
    <source>
        <dbReference type="EMBL" id="MBC4019389.1"/>
    </source>
</evidence>
<feature type="non-terminal residue" evidence="4">
    <location>
        <position position="222"/>
    </location>
</feature>
<accession>A0A9X0UFY0</accession>
<evidence type="ECO:0000256" key="2">
    <source>
        <dbReference type="SAM" id="SignalP"/>
    </source>
</evidence>
<feature type="chain" id="PRO_5040923843" evidence="2">
    <location>
        <begin position="29"/>
        <end position="222"/>
    </location>
</feature>
<dbReference type="EMBL" id="JACOMF010000203">
    <property type="protein sequence ID" value="MBC4019389.1"/>
    <property type="molecule type" value="Genomic_DNA"/>
</dbReference>
<protein>
    <submittedName>
        <fullName evidence="4">Substrate-binding domain-containing protein</fullName>
    </submittedName>
</protein>
<organism evidence="4 5">
    <name type="scientific">Siccirubricoccus deserti</name>
    <dbReference type="NCBI Taxonomy" id="2013562"/>
    <lineage>
        <taxon>Bacteria</taxon>
        <taxon>Pseudomonadati</taxon>
        <taxon>Pseudomonadota</taxon>
        <taxon>Alphaproteobacteria</taxon>
        <taxon>Acetobacterales</taxon>
        <taxon>Roseomonadaceae</taxon>
        <taxon>Siccirubricoccus</taxon>
    </lineage>
</organism>